<evidence type="ECO:0000259" key="1">
    <source>
        <dbReference type="Pfam" id="PF13682"/>
    </source>
</evidence>
<dbReference type="Gene3D" id="1.20.120.30">
    <property type="entry name" value="Aspartate receptor, ligand-binding domain"/>
    <property type="match status" value="1"/>
</dbReference>
<dbReference type="EMBL" id="JARCJK010000003">
    <property type="protein sequence ID" value="MDE4165728.1"/>
    <property type="molecule type" value="Genomic_DNA"/>
</dbReference>
<organism evidence="2 3">
    <name type="scientific">Phaeobacter gallaeciensis</name>
    <dbReference type="NCBI Taxonomy" id="60890"/>
    <lineage>
        <taxon>Bacteria</taxon>
        <taxon>Pseudomonadati</taxon>
        <taxon>Pseudomonadota</taxon>
        <taxon>Alphaproteobacteria</taxon>
        <taxon>Rhodobacterales</taxon>
        <taxon>Roseobacteraceae</taxon>
        <taxon>Phaeobacter</taxon>
    </lineage>
</organism>
<comment type="caution">
    <text evidence="2">The sequence shown here is derived from an EMBL/GenBank/DDBJ whole genome shotgun (WGS) entry which is preliminary data.</text>
</comment>
<gene>
    <name evidence="2" type="ORF">PXK24_08480</name>
</gene>
<dbReference type="InterPro" id="IPR025991">
    <property type="entry name" value="Chemoreceptor_zinc-bind_dom"/>
</dbReference>
<dbReference type="Pfam" id="PF13682">
    <property type="entry name" value="CZB"/>
    <property type="match status" value="1"/>
</dbReference>
<proteinExistence type="predicted"/>
<feature type="domain" description="Chemoreceptor zinc-binding" evidence="1">
    <location>
        <begin position="17"/>
        <end position="84"/>
    </location>
</feature>
<accession>A0AAW6KST1</accession>
<reference evidence="2 3" key="1">
    <citation type="submission" date="2023-02" db="EMBL/GenBank/DDBJ databases">
        <title>Population genomics of bacteria associated with diatom.</title>
        <authorList>
            <person name="Xie J."/>
            <person name="Wang H."/>
        </authorList>
    </citation>
    <scope>NUCLEOTIDE SEQUENCE [LARGE SCALE GENOMIC DNA]</scope>
    <source>
        <strain evidence="2 3">PT47_8</strain>
    </source>
</reference>
<evidence type="ECO:0000313" key="3">
    <source>
        <dbReference type="Proteomes" id="UP001218364"/>
    </source>
</evidence>
<dbReference type="RefSeq" id="WP_065270798.1">
    <property type="nucleotide sequence ID" value="NZ_CP015124.1"/>
</dbReference>
<sequence length="125" mass="14049">MSVAAIQDEISEAIKAHSTWKLHLRTGTISGRLETPSRDICCDDKCKFGQWLHSPSTEAGMAGDANYVRAKKLHSEFHQFAGAIAQKIERGDLDAAKHDLDLGKPFDEKTKELTKHMMVWRKSLQ</sequence>
<protein>
    <submittedName>
        <fullName evidence="2">CZB domain-containing protein</fullName>
    </submittedName>
</protein>
<dbReference type="AlphaFoldDB" id="A0AAW6KST1"/>
<evidence type="ECO:0000313" key="2">
    <source>
        <dbReference type="EMBL" id="MDE4165728.1"/>
    </source>
</evidence>
<name>A0AAW6KST1_9RHOB</name>
<dbReference type="Proteomes" id="UP001218364">
    <property type="component" value="Unassembled WGS sequence"/>
</dbReference>